<feature type="domain" description="IrrE N-terminal-like" evidence="2">
    <location>
        <begin position="207"/>
        <end position="279"/>
    </location>
</feature>
<dbReference type="OrthoDB" id="9803716at2"/>
<dbReference type="InterPro" id="IPR010359">
    <property type="entry name" value="IrrE_HExxH"/>
</dbReference>
<evidence type="ECO:0000313" key="3">
    <source>
        <dbReference type="EMBL" id="PEQ23580.1"/>
    </source>
</evidence>
<reference evidence="3 4" key="1">
    <citation type="submission" date="2017-07" db="EMBL/GenBank/DDBJ databases">
        <title>Prevalence of linear plasmids in Cutibacterium (Propionibacterium) acnes isolates obtained from prostatic tissue.</title>
        <authorList>
            <person name="Davidsson S."/>
            <person name="Carlsson J."/>
            <person name="Molling P."/>
            <person name="Andren O."/>
            <person name="Andersson S.-O."/>
            <person name="Brzuszkiewicz E."/>
            <person name="Poehlein A."/>
            <person name="Al-Zeer M."/>
            <person name="Brinkmann V."/>
            <person name="Scavenius C."/>
            <person name="Nazipi S."/>
            <person name="Soderquist B."/>
            <person name="Bruggemann H."/>
        </authorList>
    </citation>
    <scope>NUCLEOTIDE SEQUENCE [LARGE SCALE GENOMIC DNA]</scope>
    <source>
        <strain evidence="3 4">DSM 753</strain>
    </source>
</reference>
<dbReference type="Pfam" id="PF06114">
    <property type="entry name" value="Peptidase_M78"/>
    <property type="match status" value="1"/>
</dbReference>
<feature type="region of interest" description="Disordered" evidence="1">
    <location>
        <begin position="550"/>
        <end position="571"/>
    </location>
</feature>
<evidence type="ECO:0000259" key="2">
    <source>
        <dbReference type="Pfam" id="PF06114"/>
    </source>
</evidence>
<sequence length="571" mass="66429">MNSRRFNVFAAIFWHDIVWIGRFHTMKKNYDKDAWLKEQEEKLRDYKNKLLEIAKSFQTNPEEIAELLAFKTKFYRYSLRNTMMIYSYNPYATFTASYQGFKKMGWSVQKNAQKLPILVPVKITYLIHEGKWIPLSVADEALKKAYRAGEIESEVIQRYKIGYVYDISQTNCPPEQYPKFYNMGAASMDHKLACDAMKEYAETRLHCSVSIKNLSSISLRGFYLRGENKLVLSDKLNDTQRLSTGLHELSHAILHHSPDALQKNTAQKEFEADALSVMLQCHAGLELTDVRKQHLANHYHDLVNNLPENLTIEKILDHVSETYRNMIEDFDSVMNKYLEQRQEKPEEKEVPQGTKDFKILNFSVKDHVYMANVQYGNRQETRAVMEQSGILHIQTGSKLTGDLERHHFKPYDIERYYAFEYAHRAYALAWALGGSVLHGTYDSMTFHLDGADPLTIEKQGDILTISHVFHNENQTFYSPKITFRINAAEQTLTPLSYEHTDRNTSYSTKDNPKLQMELNKYCVEKWFPDFKRGFCPKYAIQNGQKLIFQKDGSTRLEESEPQQGPKLKMGG</sequence>
<name>A0A855A345_9FIRM</name>
<accession>A0A855A345</accession>
<dbReference type="AlphaFoldDB" id="A0A855A345"/>
<gene>
    <name evidence="3" type="ORF">CH238_12780</name>
</gene>
<dbReference type="Proteomes" id="UP000220611">
    <property type="component" value="Unassembled WGS sequence"/>
</dbReference>
<comment type="caution">
    <text evidence="3">The sequence shown here is derived from an EMBL/GenBank/DDBJ whole genome shotgun (WGS) entry which is preliminary data.</text>
</comment>
<organism evidence="3 4">
    <name type="scientific">[Clostridium] leptum DSM 753</name>
    <dbReference type="NCBI Taxonomy" id="428125"/>
    <lineage>
        <taxon>Bacteria</taxon>
        <taxon>Bacillati</taxon>
        <taxon>Bacillota</taxon>
        <taxon>Clostridia</taxon>
        <taxon>Eubacteriales</taxon>
        <taxon>Oscillospiraceae</taxon>
        <taxon>Oscillospiraceae incertae sedis</taxon>
    </lineage>
</organism>
<proteinExistence type="predicted"/>
<evidence type="ECO:0000256" key="1">
    <source>
        <dbReference type="SAM" id="MobiDB-lite"/>
    </source>
</evidence>
<keyword evidence="4" id="KW-1185">Reference proteome</keyword>
<dbReference type="EMBL" id="NOXF01000013">
    <property type="protein sequence ID" value="PEQ23580.1"/>
    <property type="molecule type" value="Genomic_DNA"/>
</dbReference>
<protein>
    <submittedName>
        <fullName evidence="3">ImmA/IrrE family metallo-endopeptidase</fullName>
    </submittedName>
</protein>
<evidence type="ECO:0000313" key="4">
    <source>
        <dbReference type="Proteomes" id="UP000220611"/>
    </source>
</evidence>